<feature type="transmembrane region" description="Helical" evidence="6">
    <location>
        <begin position="16"/>
        <end position="44"/>
    </location>
</feature>
<dbReference type="Proteomes" id="UP000253551">
    <property type="component" value="Unassembled WGS sequence"/>
</dbReference>
<dbReference type="InterPro" id="IPR036259">
    <property type="entry name" value="MFS_trans_sf"/>
</dbReference>
<evidence type="ECO:0000313" key="8">
    <source>
        <dbReference type="EMBL" id="RCI04259.1"/>
    </source>
</evidence>
<reference evidence="8 9" key="1">
    <citation type="journal article" date="2018" name="G3 (Bethesda)">
        <title>Phylogenetic and Phylogenomic Definition of Rhizopus Species.</title>
        <authorList>
            <person name="Gryganskyi A.P."/>
            <person name="Golan J."/>
            <person name="Dolatabadi S."/>
            <person name="Mondo S."/>
            <person name="Robb S."/>
            <person name="Idnurm A."/>
            <person name="Muszewska A."/>
            <person name="Steczkiewicz K."/>
            <person name="Masonjones S."/>
            <person name="Liao H.L."/>
            <person name="Gajdeczka M.T."/>
            <person name="Anike F."/>
            <person name="Vuek A."/>
            <person name="Anishchenko I.M."/>
            <person name="Voigt K."/>
            <person name="de Hoog G.S."/>
            <person name="Smith M.E."/>
            <person name="Heitman J."/>
            <person name="Vilgalys R."/>
            <person name="Stajich J.E."/>
        </authorList>
    </citation>
    <scope>NUCLEOTIDE SEQUENCE [LARGE SCALE GENOMIC DNA]</scope>
    <source>
        <strain evidence="8 9">LSU 92-RS-03</strain>
    </source>
</reference>
<feature type="transmembrane region" description="Helical" evidence="6">
    <location>
        <begin position="107"/>
        <end position="127"/>
    </location>
</feature>
<dbReference type="Pfam" id="PF07690">
    <property type="entry name" value="MFS_1"/>
    <property type="match status" value="1"/>
</dbReference>
<keyword evidence="3 6" id="KW-0812">Transmembrane</keyword>
<sequence length="463" mass="51230">MVQKKPLFLKFRSSNIYVLVTVSMSLFTDMMVYSIIVPIIPFVMDAMQNGRSPDTRSDPYHTTISNGGNVSKDTGILLALFSLGLLVGSPVLGYLADRMKYRQWPMVAGIAGLLGATFLFLFATTYWELLLARFLQGFSDACVWTLGMCLVADTFALEELGTQVSINVRFQAYVSSRWEDNMLYAALYHSMGYKAPFILCICLAGVDMLLRLFLVERRHRPAEWFSDDTLTTTETTVEKKKKYHHVTVFQLLRQHRLLAALLIAFANGCVCNVFEPTLTVRLSTEWRYNSSQIGLVFLAQVIPTFVATPVSGALSDKYGAKVVCISSLVVCTITMFLIGIPNRSTAGGIAPLIVIFAIQGFTAFAFITPVLPEVAFVVQSLNPDKGDDSGQGMSYALFNVAFALGGLVGPLLSGFLYDKIGFFYMCIVMGCFLILCLPYVFLFTGEPGKFIVRPQDKKSTMIG</sequence>
<dbReference type="InterPro" id="IPR020846">
    <property type="entry name" value="MFS_dom"/>
</dbReference>
<dbReference type="Gene3D" id="1.20.1250.20">
    <property type="entry name" value="MFS general substrate transporter like domains"/>
    <property type="match status" value="2"/>
</dbReference>
<name>A0A367KPZ8_RHIST</name>
<organism evidence="8 9">
    <name type="scientific">Rhizopus stolonifer</name>
    <name type="common">Rhizopus nigricans</name>
    <dbReference type="NCBI Taxonomy" id="4846"/>
    <lineage>
        <taxon>Eukaryota</taxon>
        <taxon>Fungi</taxon>
        <taxon>Fungi incertae sedis</taxon>
        <taxon>Mucoromycota</taxon>
        <taxon>Mucoromycotina</taxon>
        <taxon>Mucoromycetes</taxon>
        <taxon>Mucorales</taxon>
        <taxon>Mucorineae</taxon>
        <taxon>Rhizopodaceae</taxon>
        <taxon>Rhizopus</taxon>
    </lineage>
</organism>
<protein>
    <recommendedName>
        <fullName evidence="7">Major facilitator superfamily (MFS) profile domain-containing protein</fullName>
    </recommendedName>
</protein>
<feature type="domain" description="Major facilitator superfamily (MFS) profile" evidence="7">
    <location>
        <begin position="18"/>
        <end position="448"/>
    </location>
</feature>
<feature type="transmembrane region" description="Helical" evidence="6">
    <location>
        <begin position="75"/>
        <end position="95"/>
    </location>
</feature>
<evidence type="ECO:0000259" key="7">
    <source>
        <dbReference type="PROSITE" id="PS50850"/>
    </source>
</evidence>
<dbReference type="STRING" id="4846.A0A367KPZ8"/>
<feature type="transmembrane region" description="Helical" evidence="6">
    <location>
        <begin position="257"/>
        <end position="275"/>
    </location>
</feature>
<accession>A0A367KPZ8</accession>
<keyword evidence="4 6" id="KW-1133">Transmembrane helix</keyword>
<evidence type="ECO:0000256" key="1">
    <source>
        <dbReference type="ARBA" id="ARBA00004141"/>
    </source>
</evidence>
<dbReference type="GO" id="GO:0022857">
    <property type="term" value="F:transmembrane transporter activity"/>
    <property type="evidence" value="ECO:0007669"/>
    <property type="project" value="InterPro"/>
</dbReference>
<evidence type="ECO:0000313" key="9">
    <source>
        <dbReference type="Proteomes" id="UP000253551"/>
    </source>
</evidence>
<dbReference type="OrthoDB" id="5086884at2759"/>
<dbReference type="AlphaFoldDB" id="A0A367KPZ8"/>
<feature type="transmembrane region" description="Helical" evidence="6">
    <location>
        <begin position="392"/>
        <end position="416"/>
    </location>
</feature>
<keyword evidence="5 6" id="KW-0472">Membrane</keyword>
<gene>
    <name evidence="8" type="ORF">CU098_010321</name>
</gene>
<dbReference type="SUPFAM" id="SSF103473">
    <property type="entry name" value="MFS general substrate transporter"/>
    <property type="match status" value="1"/>
</dbReference>
<proteinExistence type="predicted"/>
<dbReference type="InterPro" id="IPR011701">
    <property type="entry name" value="MFS"/>
</dbReference>
<comment type="caution">
    <text evidence="8">The sequence shown here is derived from an EMBL/GenBank/DDBJ whole genome shotgun (WGS) entry which is preliminary data.</text>
</comment>
<dbReference type="PANTHER" id="PTHR23506:SF23">
    <property type="entry name" value="GH10249P"/>
    <property type="match status" value="1"/>
</dbReference>
<keyword evidence="2" id="KW-0813">Transport</keyword>
<feature type="transmembrane region" description="Helical" evidence="6">
    <location>
        <begin position="295"/>
        <end position="315"/>
    </location>
</feature>
<comment type="subcellular location">
    <subcellularLocation>
        <location evidence="1">Membrane</location>
        <topology evidence="1">Multi-pass membrane protein</topology>
    </subcellularLocation>
</comment>
<feature type="transmembrane region" description="Helical" evidence="6">
    <location>
        <begin position="422"/>
        <end position="443"/>
    </location>
</feature>
<feature type="transmembrane region" description="Helical" evidence="6">
    <location>
        <begin position="195"/>
        <end position="214"/>
    </location>
</feature>
<dbReference type="CDD" id="cd17325">
    <property type="entry name" value="MFS_MdtG_SLC18_like"/>
    <property type="match status" value="1"/>
</dbReference>
<feature type="transmembrane region" description="Helical" evidence="6">
    <location>
        <begin position="322"/>
        <end position="340"/>
    </location>
</feature>
<evidence type="ECO:0000256" key="4">
    <source>
        <dbReference type="ARBA" id="ARBA00022989"/>
    </source>
</evidence>
<evidence type="ECO:0000256" key="2">
    <source>
        <dbReference type="ARBA" id="ARBA00022448"/>
    </source>
</evidence>
<dbReference type="EMBL" id="PJQM01000737">
    <property type="protein sequence ID" value="RCI04259.1"/>
    <property type="molecule type" value="Genomic_DNA"/>
</dbReference>
<feature type="transmembrane region" description="Helical" evidence="6">
    <location>
        <begin position="346"/>
        <end position="371"/>
    </location>
</feature>
<evidence type="ECO:0000256" key="5">
    <source>
        <dbReference type="ARBA" id="ARBA00023136"/>
    </source>
</evidence>
<dbReference type="GO" id="GO:0016020">
    <property type="term" value="C:membrane"/>
    <property type="evidence" value="ECO:0007669"/>
    <property type="project" value="UniProtKB-SubCell"/>
</dbReference>
<evidence type="ECO:0000256" key="6">
    <source>
        <dbReference type="SAM" id="Phobius"/>
    </source>
</evidence>
<dbReference type="PANTHER" id="PTHR23506">
    <property type="entry name" value="GH10249P"/>
    <property type="match status" value="1"/>
</dbReference>
<evidence type="ECO:0000256" key="3">
    <source>
        <dbReference type="ARBA" id="ARBA00022692"/>
    </source>
</evidence>
<dbReference type="InterPro" id="IPR050930">
    <property type="entry name" value="MFS_Vesicular_Transporter"/>
</dbReference>
<dbReference type="PROSITE" id="PS50850">
    <property type="entry name" value="MFS"/>
    <property type="match status" value="1"/>
</dbReference>
<keyword evidence="9" id="KW-1185">Reference proteome</keyword>